<dbReference type="EMBL" id="QFFG01000007">
    <property type="protein sequence ID" value="PWG04179.1"/>
    <property type="molecule type" value="Genomic_DNA"/>
</dbReference>
<sequence>MKINIEQNWQKIKMHFSKSFGANMHVSIASVNKDNQPTVTPIGSLFLNDNQTGFYFEKFATKLNINYETNKDICVLAVNSGTLFWLKSLFKMKFPEYPAVKLYGELGVKRDATDKEYRAFQRRIRQTKRLKGSKYLWQDMSMVREIKFTKAEKINLGVMTKEL</sequence>
<reference evidence="1 2" key="1">
    <citation type="submission" date="2018-05" db="EMBL/GenBank/DDBJ databases">
        <title>Polaribacter aquimarinus sp. nov., isolated from sediment in a sediment of sea.</title>
        <authorList>
            <person name="Lu D."/>
        </authorList>
    </citation>
    <scope>NUCLEOTIDE SEQUENCE [LARGE SCALE GENOMIC DNA]</scope>
    <source>
        <strain evidence="1 2">ZY113</strain>
    </source>
</reference>
<dbReference type="Gene3D" id="2.30.110.10">
    <property type="entry name" value="Electron Transport, Fmn-binding Protein, Chain A"/>
    <property type="match status" value="1"/>
</dbReference>
<protein>
    <submittedName>
        <fullName evidence="1">Pyridoxamine 5'-phosphate oxidase</fullName>
    </submittedName>
</protein>
<name>A0A2U2J765_9FLAO</name>
<proteinExistence type="predicted"/>
<dbReference type="OrthoDB" id="1161330at2"/>
<gene>
    <name evidence="1" type="ORF">DIS07_14545</name>
</gene>
<accession>A0A2U2J765</accession>
<dbReference type="SUPFAM" id="SSF50475">
    <property type="entry name" value="FMN-binding split barrel"/>
    <property type="match status" value="1"/>
</dbReference>
<dbReference type="AlphaFoldDB" id="A0A2U2J765"/>
<dbReference type="InterPro" id="IPR012349">
    <property type="entry name" value="Split_barrel_FMN-bd"/>
</dbReference>
<evidence type="ECO:0000313" key="2">
    <source>
        <dbReference type="Proteomes" id="UP000245670"/>
    </source>
</evidence>
<comment type="caution">
    <text evidence="1">The sequence shown here is derived from an EMBL/GenBank/DDBJ whole genome shotgun (WGS) entry which is preliminary data.</text>
</comment>
<organism evidence="1 2">
    <name type="scientific">Polaribacter aquimarinus</name>
    <dbReference type="NCBI Taxonomy" id="2100726"/>
    <lineage>
        <taxon>Bacteria</taxon>
        <taxon>Pseudomonadati</taxon>
        <taxon>Bacteroidota</taxon>
        <taxon>Flavobacteriia</taxon>
        <taxon>Flavobacteriales</taxon>
        <taxon>Flavobacteriaceae</taxon>
    </lineage>
</organism>
<dbReference type="Proteomes" id="UP000245670">
    <property type="component" value="Unassembled WGS sequence"/>
</dbReference>
<dbReference type="RefSeq" id="WP_109405996.1">
    <property type="nucleotide sequence ID" value="NZ_QFFG01000007.1"/>
</dbReference>
<keyword evidence="2" id="KW-1185">Reference proteome</keyword>
<evidence type="ECO:0000313" key="1">
    <source>
        <dbReference type="EMBL" id="PWG04179.1"/>
    </source>
</evidence>